<gene>
    <name evidence="1" type="ORF">PsYK624_170310</name>
</gene>
<dbReference type="CDD" id="cd01647">
    <property type="entry name" value="RT_LTR"/>
    <property type="match status" value="1"/>
</dbReference>
<name>A0A9P3GRV7_9APHY</name>
<evidence type="ECO:0000313" key="2">
    <source>
        <dbReference type="Proteomes" id="UP000703269"/>
    </source>
</evidence>
<dbReference type="CDD" id="cd00303">
    <property type="entry name" value="retropepsin_like"/>
    <property type="match status" value="1"/>
</dbReference>
<protein>
    <submittedName>
        <fullName evidence="1">Polyprotein</fullName>
    </submittedName>
</protein>
<dbReference type="EMBL" id="BPQB01000192">
    <property type="protein sequence ID" value="GJF00731.1"/>
    <property type="molecule type" value="Genomic_DNA"/>
</dbReference>
<dbReference type="Gene3D" id="3.30.70.270">
    <property type="match status" value="1"/>
</dbReference>
<dbReference type="InterPro" id="IPR032567">
    <property type="entry name" value="RTL1-rel"/>
</dbReference>
<proteinExistence type="predicted"/>
<dbReference type="InterPro" id="IPR043502">
    <property type="entry name" value="DNA/RNA_pol_sf"/>
</dbReference>
<dbReference type="OrthoDB" id="2749397at2759"/>
<sequence length="350" mass="40116">MFIFGLSPFGICLSVKLRSFPDSFENRRPKQSLLKTYPCKCPENALYCQLGLVAFFAKRFISIVGTFYKRATWSGVTVPLENPITVYNIDGTLNEAGSITRRAKLNLTVGSYTFKEEFLVTNIGPEDVILGLPWLKKWNLDINWETGDVKFQLRSEATDTPLSGLHQIDANREQRREWLRAAIINDTKDEVWILAGYTYSQAIAVEANRDKYAKTFEELVSKEYHRHKKVFSEEESQRLPKHQPWDHAIDLAPDASPSIKSKVCPMSPIETEELKRFLEDALAKGYVVPSKSPITSPVFFIKKKDGKLRFVQDYRKLNNITVKNRYPLPLAADIINKLQGAKIFTKFNVR</sequence>
<dbReference type="InterPro" id="IPR043128">
    <property type="entry name" value="Rev_trsase/Diguanyl_cyclase"/>
</dbReference>
<dbReference type="Gene3D" id="3.10.10.10">
    <property type="entry name" value="HIV Type 1 Reverse Transcriptase, subunit A, domain 1"/>
    <property type="match status" value="1"/>
</dbReference>
<dbReference type="InterPro" id="IPR021109">
    <property type="entry name" value="Peptidase_aspartic_dom_sf"/>
</dbReference>
<organism evidence="1 2">
    <name type="scientific">Phanerochaete sordida</name>
    <dbReference type="NCBI Taxonomy" id="48140"/>
    <lineage>
        <taxon>Eukaryota</taxon>
        <taxon>Fungi</taxon>
        <taxon>Dikarya</taxon>
        <taxon>Basidiomycota</taxon>
        <taxon>Agaricomycotina</taxon>
        <taxon>Agaricomycetes</taxon>
        <taxon>Polyporales</taxon>
        <taxon>Phanerochaetaceae</taxon>
        <taxon>Phanerochaete</taxon>
    </lineage>
</organism>
<reference evidence="1 2" key="1">
    <citation type="submission" date="2021-08" db="EMBL/GenBank/DDBJ databases">
        <title>Draft Genome Sequence of Phanerochaete sordida strain YK-624.</title>
        <authorList>
            <person name="Mori T."/>
            <person name="Dohra H."/>
            <person name="Suzuki T."/>
            <person name="Kawagishi H."/>
            <person name="Hirai H."/>
        </authorList>
    </citation>
    <scope>NUCLEOTIDE SEQUENCE [LARGE SCALE GENOMIC DNA]</scope>
    <source>
        <strain evidence="1 2">YK-624</strain>
    </source>
</reference>
<dbReference type="Proteomes" id="UP000703269">
    <property type="component" value="Unassembled WGS sequence"/>
</dbReference>
<comment type="caution">
    <text evidence="1">The sequence shown here is derived from an EMBL/GenBank/DDBJ whole genome shotgun (WGS) entry which is preliminary data.</text>
</comment>
<dbReference type="AlphaFoldDB" id="A0A9P3GRV7"/>
<accession>A0A9P3GRV7</accession>
<keyword evidence="2" id="KW-1185">Reference proteome</keyword>
<dbReference type="PANTHER" id="PTHR15503">
    <property type="entry name" value="LDOC1 RELATED"/>
    <property type="match status" value="1"/>
</dbReference>
<dbReference type="SUPFAM" id="SSF56672">
    <property type="entry name" value="DNA/RNA polymerases"/>
    <property type="match status" value="1"/>
</dbReference>
<evidence type="ECO:0000313" key="1">
    <source>
        <dbReference type="EMBL" id="GJF00731.1"/>
    </source>
</evidence>
<dbReference type="PANTHER" id="PTHR15503:SF22">
    <property type="entry name" value="TRANSPOSON TY3-I GAG POLYPROTEIN"/>
    <property type="match status" value="1"/>
</dbReference>
<dbReference type="Gene3D" id="2.40.70.10">
    <property type="entry name" value="Acid Proteases"/>
    <property type="match status" value="1"/>
</dbReference>